<dbReference type="GO" id="GO:0005886">
    <property type="term" value="C:plasma membrane"/>
    <property type="evidence" value="ECO:0007669"/>
    <property type="project" value="TreeGrafter"/>
</dbReference>
<dbReference type="GO" id="GO:0071770">
    <property type="term" value="P:DIM/DIP cell wall layer assembly"/>
    <property type="evidence" value="ECO:0007669"/>
    <property type="project" value="TreeGrafter"/>
</dbReference>
<keyword evidence="1" id="KW-0489">Methyltransferase</keyword>
<dbReference type="GO" id="GO:0032259">
    <property type="term" value="P:methylation"/>
    <property type="evidence" value="ECO:0007669"/>
    <property type="project" value="UniProtKB-KW"/>
</dbReference>
<organism evidence="3 4">
    <name type="scientific">Chondromyces apiculatus DSM 436</name>
    <dbReference type="NCBI Taxonomy" id="1192034"/>
    <lineage>
        <taxon>Bacteria</taxon>
        <taxon>Pseudomonadati</taxon>
        <taxon>Myxococcota</taxon>
        <taxon>Polyangia</taxon>
        <taxon>Polyangiales</taxon>
        <taxon>Polyangiaceae</taxon>
        <taxon>Chondromyces</taxon>
    </lineage>
</organism>
<sequence>MNHRPARDTLVRLSSYVLFVDYGAEVELQHTLRGTVCRIDRHTYEDLLPFCRFRTPSDRHAIWRDAGVLVPPFRDRPEHHGGLRAGTEAQLGRDYQAWYWRREVEAEREYRWLGQSLVKMPSDLFFYQELLAARRIDAVLELGYGAGGGLWFFATILSLLRGGLVVGVDLERSTDLPPFETLPGVRVELLHGDAHQAATVDVVRAVRPAGFGLVVVDADPQPEGKVALLARWASAVAPGGYLLVEDVESPECLAAGGLVEDGLDTFLLADRRFGLAVEASRFPLLKARGVALRRLQ</sequence>
<dbReference type="Gene3D" id="3.40.50.150">
    <property type="entry name" value="Vaccinia Virus protein VP39"/>
    <property type="match status" value="1"/>
</dbReference>
<dbReference type="PANTHER" id="PTHR40048:SF1">
    <property type="entry name" value="RHAMNOSYL O-METHYLTRANSFERASE"/>
    <property type="match status" value="1"/>
</dbReference>
<dbReference type="Pfam" id="PF04989">
    <property type="entry name" value="RMNT_CmcI"/>
    <property type="match status" value="1"/>
</dbReference>
<evidence type="ECO:0000256" key="1">
    <source>
        <dbReference type="ARBA" id="ARBA00022603"/>
    </source>
</evidence>
<proteinExistence type="predicted"/>
<dbReference type="PANTHER" id="PTHR40048">
    <property type="entry name" value="RHAMNOSYL O-METHYLTRANSFERASE"/>
    <property type="match status" value="1"/>
</dbReference>
<evidence type="ECO:0000256" key="2">
    <source>
        <dbReference type="ARBA" id="ARBA00022679"/>
    </source>
</evidence>
<dbReference type="OrthoDB" id="189417at2"/>
<dbReference type="STRING" id="1192034.CAP_6037"/>
<gene>
    <name evidence="3" type="ORF">CAP_6037</name>
</gene>
<keyword evidence="2" id="KW-0808">Transferase</keyword>
<dbReference type="AlphaFoldDB" id="A0A017TI28"/>
<keyword evidence="4" id="KW-1185">Reference proteome</keyword>
<dbReference type="EMBL" id="ASRX01000005">
    <property type="protein sequence ID" value="EYF08276.1"/>
    <property type="molecule type" value="Genomic_DNA"/>
</dbReference>
<dbReference type="Proteomes" id="UP000019678">
    <property type="component" value="Unassembled WGS sequence"/>
</dbReference>
<comment type="caution">
    <text evidence="3">The sequence shown here is derived from an EMBL/GenBank/DDBJ whole genome shotgun (WGS) entry which is preliminary data.</text>
</comment>
<dbReference type="eggNOG" id="COG3510">
    <property type="taxonomic scope" value="Bacteria"/>
</dbReference>
<accession>A0A017TI28</accession>
<dbReference type="RefSeq" id="WP_044236252.1">
    <property type="nucleotide sequence ID" value="NZ_ASRX01000005.1"/>
</dbReference>
<evidence type="ECO:0000313" key="4">
    <source>
        <dbReference type="Proteomes" id="UP000019678"/>
    </source>
</evidence>
<name>A0A017TI28_9BACT</name>
<dbReference type="SUPFAM" id="SSF53335">
    <property type="entry name" value="S-adenosyl-L-methionine-dependent methyltransferases"/>
    <property type="match status" value="1"/>
</dbReference>
<dbReference type="GO" id="GO:0008168">
    <property type="term" value="F:methyltransferase activity"/>
    <property type="evidence" value="ECO:0007669"/>
    <property type="project" value="UniProtKB-KW"/>
</dbReference>
<evidence type="ECO:0000313" key="3">
    <source>
        <dbReference type="EMBL" id="EYF08276.1"/>
    </source>
</evidence>
<dbReference type="GO" id="GO:0008610">
    <property type="term" value="P:lipid biosynthetic process"/>
    <property type="evidence" value="ECO:0007669"/>
    <property type="project" value="InterPro"/>
</dbReference>
<dbReference type="InterPro" id="IPR007072">
    <property type="entry name" value="RNMT_CmcI"/>
</dbReference>
<protein>
    <submittedName>
        <fullName evidence="3">Cephalosporin hydroxylase</fullName>
    </submittedName>
</protein>
<dbReference type="InterPro" id="IPR029063">
    <property type="entry name" value="SAM-dependent_MTases_sf"/>
</dbReference>
<reference evidence="3 4" key="1">
    <citation type="submission" date="2013-05" db="EMBL/GenBank/DDBJ databases">
        <title>Genome assembly of Chondromyces apiculatus DSM 436.</title>
        <authorList>
            <person name="Sharma G."/>
            <person name="Khatri I."/>
            <person name="Kaur C."/>
            <person name="Mayilraj S."/>
            <person name="Subramanian S."/>
        </authorList>
    </citation>
    <scope>NUCLEOTIDE SEQUENCE [LARGE SCALE GENOMIC DNA]</scope>
    <source>
        <strain evidence="3 4">DSM 436</strain>
    </source>
</reference>